<dbReference type="Proteomes" id="UP000280271">
    <property type="component" value="Unassembled WGS sequence"/>
</dbReference>
<name>A0ABX9TX92_9GAMM</name>
<evidence type="ECO:0000256" key="1">
    <source>
        <dbReference type="SAM" id="MobiDB-lite"/>
    </source>
</evidence>
<proteinExistence type="predicted"/>
<feature type="compositionally biased region" description="Polar residues" evidence="1">
    <location>
        <begin position="14"/>
        <end position="24"/>
    </location>
</feature>
<protein>
    <submittedName>
        <fullName evidence="2">Uncharacterized protein</fullName>
    </submittedName>
</protein>
<comment type="caution">
    <text evidence="2">The sequence shown here is derived from an EMBL/GenBank/DDBJ whole genome shotgun (WGS) entry which is preliminary data.</text>
</comment>
<feature type="region of interest" description="Disordered" evidence="1">
    <location>
        <begin position="11"/>
        <end position="60"/>
    </location>
</feature>
<keyword evidence="3" id="KW-1185">Reference proteome</keyword>
<dbReference type="EMBL" id="RCHC01000005">
    <property type="protein sequence ID" value="RLL22777.1"/>
    <property type="molecule type" value="Genomic_DNA"/>
</dbReference>
<organism evidence="2 3">
    <name type="scientific">Acinetobacter chengduensis</name>
    <dbReference type="NCBI Taxonomy" id="2420890"/>
    <lineage>
        <taxon>Bacteria</taxon>
        <taxon>Pseudomonadati</taxon>
        <taxon>Pseudomonadota</taxon>
        <taxon>Gammaproteobacteria</taxon>
        <taxon>Moraxellales</taxon>
        <taxon>Moraxellaceae</taxon>
        <taxon>Acinetobacter</taxon>
    </lineage>
</organism>
<gene>
    <name evidence="2" type="ORF">D9K81_06140</name>
</gene>
<evidence type="ECO:0000313" key="3">
    <source>
        <dbReference type="Proteomes" id="UP000280271"/>
    </source>
</evidence>
<sequence length="267" mass="29677">MGIGLLVYFLKPEPNSQTPQQQADKSVAEQHKPMTSNDSHEQNAQAKNNQSLENPASVKAKKTSDEALRYYKTAYKDGWESIVRDFENGTIANSKMTDAEKKKLCELALYGTNVEQTKRLFAVNCTPVTGKISFMSINTQLKDANGQVDQAEIIEKLKLLQDENILQTHGAYKLGPYEEKFNLQSDAVSRGLEEVSDYLLSIGIGYSGNTENLINSNLSGRNPSVSLVNKLLKAGISPNAATYTLLEERKIAMKNPELYQLLQQVKP</sequence>
<reference evidence="2 3" key="1">
    <citation type="submission" date="2018-09" db="EMBL/GenBank/DDBJ databases">
        <title>The draft genome of Acinetobacter sp. strains.</title>
        <authorList>
            <person name="Qin J."/>
            <person name="Feng Y."/>
            <person name="Zong Z."/>
        </authorList>
    </citation>
    <scope>NUCLEOTIDE SEQUENCE [LARGE SCALE GENOMIC DNA]</scope>
    <source>
        <strain evidence="2 3">WCHAc060005</strain>
    </source>
</reference>
<feature type="compositionally biased region" description="Polar residues" evidence="1">
    <location>
        <begin position="33"/>
        <end position="54"/>
    </location>
</feature>
<evidence type="ECO:0000313" key="2">
    <source>
        <dbReference type="EMBL" id="RLL22777.1"/>
    </source>
</evidence>
<accession>A0ABX9TX92</accession>